<dbReference type="Proteomes" id="UP000621560">
    <property type="component" value="Unassembled WGS sequence"/>
</dbReference>
<keyword evidence="2" id="KW-0456">Lyase</keyword>
<dbReference type="SUPFAM" id="SSF53800">
    <property type="entry name" value="Chelatase"/>
    <property type="match status" value="1"/>
</dbReference>
<dbReference type="PANTHER" id="PTHR33542:SF3">
    <property type="entry name" value="SIROHYDROCHLORIN FERROCHELATASE, CHLOROPLASTIC"/>
    <property type="match status" value="1"/>
</dbReference>
<accession>A0A927C0A0</accession>
<evidence type="ECO:0000313" key="3">
    <source>
        <dbReference type="EMBL" id="MBD2848543.1"/>
    </source>
</evidence>
<evidence type="ECO:0000313" key="4">
    <source>
        <dbReference type="Proteomes" id="UP000621560"/>
    </source>
</evidence>
<dbReference type="AlphaFoldDB" id="A0A927C0A0"/>
<dbReference type="GO" id="GO:0016829">
    <property type="term" value="F:lyase activity"/>
    <property type="evidence" value="ECO:0007669"/>
    <property type="project" value="UniProtKB-KW"/>
</dbReference>
<evidence type="ECO:0000256" key="2">
    <source>
        <dbReference type="ARBA" id="ARBA00023239"/>
    </source>
</evidence>
<comment type="caution">
    <text evidence="3">The sequence shown here is derived from an EMBL/GenBank/DDBJ whole genome shotgun (WGS) entry which is preliminary data.</text>
</comment>
<keyword evidence="1" id="KW-0479">Metal-binding</keyword>
<reference evidence="3" key="1">
    <citation type="submission" date="2020-09" db="EMBL/GenBank/DDBJ databases">
        <title>A novel bacterium of genus Paenibacillus, isolated from South China Sea.</title>
        <authorList>
            <person name="Huang H."/>
            <person name="Mo K."/>
            <person name="Hu Y."/>
        </authorList>
    </citation>
    <scope>NUCLEOTIDE SEQUENCE</scope>
    <source>
        <strain evidence="3">IB182496</strain>
    </source>
</reference>
<proteinExistence type="predicted"/>
<sequence>MTRGVLVVSHGSREPGWVRLVDEAVAQVAAPGGVPIVAGYLELVEGRLIQDGVDALERQGVTELYVLPLFVSSGSTHVDDITQAFGGPALTAERAGELPAFTVRRARVTVGAPMDADAEVAEQLLAHLRELSAAPARESVLLLGHGSELPALRARWMAGLRGLAEQLQARGGYARVETALLLPDEAGAALRRLQAAHPEDAVLVAPVFLSSGYFTSKVIPRRLAELDYRYNGRALLPGAAAVRWMERRIAAWIAGGAADRLDGGAEDRLDG</sequence>
<dbReference type="CDD" id="cd03416">
    <property type="entry name" value="CbiX_SirB_N"/>
    <property type="match status" value="1"/>
</dbReference>
<dbReference type="Pfam" id="PF01903">
    <property type="entry name" value="CbiX"/>
    <property type="match status" value="2"/>
</dbReference>
<dbReference type="GO" id="GO:0046872">
    <property type="term" value="F:metal ion binding"/>
    <property type="evidence" value="ECO:0007669"/>
    <property type="project" value="UniProtKB-KW"/>
</dbReference>
<dbReference type="Gene3D" id="3.40.50.1400">
    <property type="match status" value="2"/>
</dbReference>
<dbReference type="InterPro" id="IPR050963">
    <property type="entry name" value="Sirohydro_Cobaltochel/CbiX"/>
</dbReference>
<dbReference type="PANTHER" id="PTHR33542">
    <property type="entry name" value="SIROHYDROCHLORIN FERROCHELATASE, CHLOROPLASTIC"/>
    <property type="match status" value="1"/>
</dbReference>
<gene>
    <name evidence="3" type="ORF">IDH44_25470</name>
</gene>
<organism evidence="3 4">
    <name type="scientific">Paenibacillus sabuli</name>
    <dbReference type="NCBI Taxonomy" id="2772509"/>
    <lineage>
        <taxon>Bacteria</taxon>
        <taxon>Bacillati</taxon>
        <taxon>Bacillota</taxon>
        <taxon>Bacilli</taxon>
        <taxon>Bacillales</taxon>
        <taxon>Paenibacillaceae</taxon>
        <taxon>Paenibacillus</taxon>
    </lineage>
</organism>
<dbReference type="RefSeq" id="WP_190921638.1">
    <property type="nucleotide sequence ID" value="NZ_JACXIZ010000073.1"/>
</dbReference>
<name>A0A927C0A0_9BACL</name>
<evidence type="ECO:0000256" key="1">
    <source>
        <dbReference type="ARBA" id="ARBA00022723"/>
    </source>
</evidence>
<keyword evidence="4" id="KW-1185">Reference proteome</keyword>
<protein>
    <submittedName>
        <fullName evidence="3">Cobalamin biosynthesis protein CbiX</fullName>
    </submittedName>
</protein>
<dbReference type="EMBL" id="JACXIZ010000073">
    <property type="protein sequence ID" value="MBD2848543.1"/>
    <property type="molecule type" value="Genomic_DNA"/>
</dbReference>
<dbReference type="InterPro" id="IPR002762">
    <property type="entry name" value="CbiX-like"/>
</dbReference>